<proteinExistence type="predicted"/>
<dbReference type="InterPro" id="IPR005158">
    <property type="entry name" value="BTAD"/>
</dbReference>
<dbReference type="Gene3D" id="1.10.10.10">
    <property type="entry name" value="Winged helix-like DNA-binding domain superfamily/Winged helix DNA-binding domain"/>
    <property type="match status" value="1"/>
</dbReference>
<sequence>MTSRAARILAIATSALSTTAVPLVLAVTGTWTPALPAPGAVRQWIVQPISADFVAALAATAATALWLLLSTAIFTHAYRALGHQLRWTAKVRLPGPIQSLTAALLGATAVTTVAGATAHAAPVTTSGGDLPTAEPTPTASTPPSRELTHPDPPQTTHAGPTYTVNRGDSLCRIAERTLGDADRWPEIYALNRGTHFPRVGGTLRDPDLIHPGWTLDLPADAAPPTRTPSHPPPRKGPPHTQPSPQAPQAPPTSPEPATSTPTSSPQTTTAPSRSAEAPTLAAPATASPAAHDTSRTGDRTTRGVWLPSGSWVDLSLALAIAAAVALVWAHRRRRYVSREPTAAPHMNAPALAPMPQVVRQILRGLRRAAGDNPTPYDRHGDHDDDAHDLVDEPPPSGTGDGGEAQDADTQGATARSSGDDGDPAPPLTLDDPPSALWPSTGLELTGPGAEAAARGLLTAALAADGAQHPEVPTEVVVPSTTAVTLLGTAALTLPHTPRLTITASVDEALELLEAQTMRRTRLLHQHEVDSVTELRRVDPYEEPLPPVMLLTAATNRRERARIARLLAQGKHLDIHGVLLGTWPENDTATDTEAAPPTDAARLAVLDPSQAIVVAADGTTSRADGQDADHSGHPADIGRLAVLTPTETIDLLVTLAESHTGQPHTPAPIEPASTAAEEPDNPSRPTEQKTPSQAVQPKADSPSFSEHGAALPASGPGPVPAATTITPTPADNGQTTTTQTAAATTRAGTATAPDADTTDDGFASDSVATRAIEKPDIDGTAGSSRQAGSGRVEVTVLGPAAIADVPTGPTLRKKALEVLVYLAVHDGNASAEAILDDLLPDAPANKAPGRLYTYVSDLRATMRRTAGPGTYLTHPNHRYALDRDMIDVDLWRMRAAIRDANQATDPSERLAALRRAVDTYGGHLAEGADYEWIEPYREAIRQQALDAYLALADALAGNPAEQLPVLDAAIRHNPYAEELYQQAMRARAALGHLDAIRALRRTLTRALSEIDAEPSDETMALADQLVAQTQRPTRRSDLRPGPQPGDGAAS</sequence>
<dbReference type="EMBL" id="CP109071">
    <property type="protein sequence ID" value="WSA34309.1"/>
    <property type="molecule type" value="Genomic_DNA"/>
</dbReference>
<dbReference type="InterPro" id="IPR018392">
    <property type="entry name" value="LysM"/>
</dbReference>
<keyword evidence="7" id="KW-1185">Reference proteome</keyword>
<evidence type="ECO:0000256" key="1">
    <source>
        <dbReference type="ARBA" id="ARBA00023015"/>
    </source>
</evidence>
<reference evidence="6 7" key="1">
    <citation type="submission" date="2022-10" db="EMBL/GenBank/DDBJ databases">
        <title>The complete genomes of actinobacterial strains from the NBC collection.</title>
        <authorList>
            <person name="Joergensen T.S."/>
            <person name="Alvarez Arevalo M."/>
            <person name="Sterndorff E.B."/>
            <person name="Faurdal D."/>
            <person name="Vuksanovic O."/>
            <person name="Mourched A.-S."/>
            <person name="Charusanti P."/>
            <person name="Shaw S."/>
            <person name="Blin K."/>
            <person name="Weber T."/>
        </authorList>
    </citation>
    <scope>NUCLEOTIDE SEQUENCE [LARGE SCALE GENOMIC DNA]</scope>
    <source>
        <strain evidence="6 7">NBC 01809</strain>
    </source>
</reference>
<dbReference type="CDD" id="cd00118">
    <property type="entry name" value="LysM"/>
    <property type="match status" value="1"/>
</dbReference>
<feature type="domain" description="LysM" evidence="5">
    <location>
        <begin position="160"/>
        <end position="217"/>
    </location>
</feature>
<evidence type="ECO:0000256" key="2">
    <source>
        <dbReference type="ARBA" id="ARBA00023163"/>
    </source>
</evidence>
<feature type="compositionally biased region" description="Pro residues" evidence="3">
    <location>
        <begin position="238"/>
        <end position="254"/>
    </location>
</feature>
<dbReference type="Pfam" id="PF03704">
    <property type="entry name" value="BTAD"/>
    <property type="match status" value="1"/>
</dbReference>
<dbReference type="SUPFAM" id="SSF48452">
    <property type="entry name" value="TPR-like"/>
    <property type="match status" value="1"/>
</dbReference>
<dbReference type="InterPro" id="IPR036779">
    <property type="entry name" value="LysM_dom_sf"/>
</dbReference>
<keyword evidence="4" id="KW-0472">Membrane</keyword>
<feature type="region of interest" description="Disordered" evidence="3">
    <location>
        <begin position="121"/>
        <end position="165"/>
    </location>
</feature>
<feature type="compositionally biased region" description="Low complexity" evidence="3">
    <location>
        <begin position="255"/>
        <end position="291"/>
    </location>
</feature>
<dbReference type="Gene3D" id="1.25.40.10">
    <property type="entry name" value="Tetratricopeptide repeat domain"/>
    <property type="match status" value="1"/>
</dbReference>
<name>A0ABZ1EJ84_9ACTN</name>
<feature type="compositionally biased region" description="Polar residues" evidence="3">
    <location>
        <begin position="407"/>
        <end position="416"/>
    </location>
</feature>
<evidence type="ECO:0000256" key="4">
    <source>
        <dbReference type="SAM" id="Phobius"/>
    </source>
</evidence>
<feature type="compositionally biased region" description="Polar residues" evidence="3">
    <location>
        <begin position="154"/>
        <end position="165"/>
    </location>
</feature>
<keyword evidence="4" id="KW-1133">Transmembrane helix</keyword>
<gene>
    <name evidence="6" type="ORF">OIE14_09845</name>
</gene>
<feature type="compositionally biased region" description="Polar residues" evidence="3">
    <location>
        <begin position="682"/>
        <end position="694"/>
    </location>
</feature>
<keyword evidence="4" id="KW-0812">Transmembrane</keyword>
<organism evidence="6 7">
    <name type="scientific">Micromonospora peucetia</name>
    <dbReference type="NCBI Taxonomy" id="47871"/>
    <lineage>
        <taxon>Bacteria</taxon>
        <taxon>Bacillati</taxon>
        <taxon>Actinomycetota</taxon>
        <taxon>Actinomycetes</taxon>
        <taxon>Micromonosporales</taxon>
        <taxon>Micromonosporaceae</taxon>
        <taxon>Micromonospora</taxon>
    </lineage>
</organism>
<feature type="region of interest" description="Disordered" evidence="3">
    <location>
        <begin position="1017"/>
        <end position="1049"/>
    </location>
</feature>
<dbReference type="SMART" id="SM01043">
    <property type="entry name" value="BTAD"/>
    <property type="match status" value="1"/>
</dbReference>
<evidence type="ECO:0000313" key="7">
    <source>
        <dbReference type="Proteomes" id="UP001334804"/>
    </source>
</evidence>
<feature type="compositionally biased region" description="Basic and acidic residues" evidence="3">
    <location>
        <begin position="376"/>
        <end position="390"/>
    </location>
</feature>
<accession>A0ABZ1EJ84</accession>
<dbReference type="InterPro" id="IPR036388">
    <property type="entry name" value="WH-like_DNA-bd_sf"/>
</dbReference>
<evidence type="ECO:0000259" key="5">
    <source>
        <dbReference type="PROSITE" id="PS51782"/>
    </source>
</evidence>
<feature type="region of interest" description="Disordered" evidence="3">
    <location>
        <begin position="214"/>
        <end position="303"/>
    </location>
</feature>
<dbReference type="InterPro" id="IPR011990">
    <property type="entry name" value="TPR-like_helical_dom_sf"/>
</dbReference>
<dbReference type="Proteomes" id="UP001334804">
    <property type="component" value="Chromosome"/>
</dbReference>
<feature type="compositionally biased region" description="Low complexity" evidence="3">
    <location>
        <begin position="121"/>
        <end position="144"/>
    </location>
</feature>
<dbReference type="InterPro" id="IPR051677">
    <property type="entry name" value="AfsR-DnrI-RedD_regulator"/>
</dbReference>
<dbReference type="Gene3D" id="3.10.350.10">
    <property type="entry name" value="LysM domain"/>
    <property type="match status" value="1"/>
</dbReference>
<feature type="compositionally biased region" description="Low complexity" evidence="3">
    <location>
        <begin position="719"/>
        <end position="754"/>
    </location>
</feature>
<feature type="region of interest" description="Disordered" evidence="3">
    <location>
        <begin position="368"/>
        <end position="446"/>
    </location>
</feature>
<feature type="compositionally biased region" description="Basic and acidic residues" evidence="3">
    <location>
        <begin position="292"/>
        <end position="301"/>
    </location>
</feature>
<keyword evidence="2" id="KW-0804">Transcription</keyword>
<dbReference type="PANTHER" id="PTHR35807">
    <property type="entry name" value="TRANSCRIPTIONAL REGULATOR REDD-RELATED"/>
    <property type="match status" value="1"/>
</dbReference>
<evidence type="ECO:0000313" key="6">
    <source>
        <dbReference type="EMBL" id="WSA34309.1"/>
    </source>
</evidence>
<protein>
    <submittedName>
        <fullName evidence="6">LysM peptidoglycan-binding domain-containing protein</fullName>
    </submittedName>
</protein>
<feature type="region of interest" description="Disordered" evidence="3">
    <location>
        <begin position="658"/>
        <end position="760"/>
    </location>
</feature>
<dbReference type="PANTHER" id="PTHR35807:SF1">
    <property type="entry name" value="TRANSCRIPTIONAL REGULATOR REDD"/>
    <property type="match status" value="1"/>
</dbReference>
<keyword evidence="1" id="KW-0805">Transcription regulation</keyword>
<evidence type="ECO:0000256" key="3">
    <source>
        <dbReference type="SAM" id="MobiDB-lite"/>
    </source>
</evidence>
<feature type="transmembrane region" description="Helical" evidence="4">
    <location>
        <begin position="50"/>
        <end position="69"/>
    </location>
</feature>
<dbReference type="RefSeq" id="WP_326564442.1">
    <property type="nucleotide sequence ID" value="NZ_CP109071.1"/>
</dbReference>
<dbReference type="PROSITE" id="PS51782">
    <property type="entry name" value="LYSM"/>
    <property type="match status" value="1"/>
</dbReference>